<feature type="region of interest" description="Disordered" evidence="2">
    <location>
        <begin position="81"/>
        <end position="128"/>
    </location>
</feature>
<dbReference type="Pfam" id="PF13441">
    <property type="entry name" value="Gly-zipper_YMGG"/>
    <property type="match status" value="1"/>
</dbReference>
<name>A0A1I3NGE5_9FLAO</name>
<feature type="region of interest" description="Disordered" evidence="2">
    <location>
        <begin position="167"/>
        <end position="188"/>
    </location>
</feature>
<dbReference type="AlphaFoldDB" id="A0A1I3NGE5"/>
<evidence type="ECO:0000259" key="3">
    <source>
        <dbReference type="Pfam" id="PF13441"/>
    </source>
</evidence>
<evidence type="ECO:0000256" key="2">
    <source>
        <dbReference type="SAM" id="MobiDB-lite"/>
    </source>
</evidence>
<dbReference type="PROSITE" id="PS51257">
    <property type="entry name" value="PROKAR_LIPOPROTEIN"/>
    <property type="match status" value="1"/>
</dbReference>
<dbReference type="InterPro" id="IPR027367">
    <property type="entry name" value="Gly-zipper_YMGG"/>
</dbReference>
<reference evidence="5" key="1">
    <citation type="submission" date="2016-10" db="EMBL/GenBank/DDBJ databases">
        <authorList>
            <person name="Varghese N."/>
            <person name="Submissions S."/>
        </authorList>
    </citation>
    <scope>NUCLEOTIDE SEQUENCE [LARGE SCALE GENOMIC DNA]</scope>
    <source>
        <strain evidence="5">DSM 22251</strain>
    </source>
</reference>
<evidence type="ECO:0000313" key="5">
    <source>
        <dbReference type="Proteomes" id="UP000242560"/>
    </source>
</evidence>
<proteinExistence type="predicted"/>
<gene>
    <name evidence="4" type="ORF">SAMN05421638_2076</name>
</gene>
<organism evidence="4 5">
    <name type="scientific">Kaistella treverensis</name>
    <dbReference type="NCBI Taxonomy" id="631455"/>
    <lineage>
        <taxon>Bacteria</taxon>
        <taxon>Pseudomonadati</taxon>
        <taxon>Bacteroidota</taxon>
        <taxon>Flavobacteriia</taxon>
        <taxon>Flavobacteriales</taxon>
        <taxon>Weeksellaceae</taxon>
        <taxon>Chryseobacterium group</taxon>
        <taxon>Kaistella</taxon>
    </lineage>
</organism>
<feature type="coiled-coil region" evidence="1">
    <location>
        <begin position="41"/>
        <end position="68"/>
    </location>
</feature>
<dbReference type="Proteomes" id="UP000242560">
    <property type="component" value="Unassembled WGS sequence"/>
</dbReference>
<keyword evidence="5" id="KW-1185">Reference proteome</keyword>
<evidence type="ECO:0000313" key="4">
    <source>
        <dbReference type="EMBL" id="SFJ08383.1"/>
    </source>
</evidence>
<protein>
    <submittedName>
        <fullName evidence="4">YMGG-like Gly-zipper</fullName>
    </submittedName>
</protein>
<sequence>MKTIIQTPSIFKKLFLTSSLSVLMLAACTKDNKVAERSVEQQKMEFQARQLEIEKQKLAIEKEKIAYETQKKQDSIAEVEKARAAAPRPQVIRETKTVYVNNTPRQSSSSGNYSNDGAGTTTQAAQPQGMSKAAKGAIIGTVGGAAAGAIISKKNRALGAVIGGVAGGATGYTIGRSQDRKDGRVQPR</sequence>
<keyword evidence="1" id="KW-0175">Coiled coil</keyword>
<evidence type="ECO:0000256" key="1">
    <source>
        <dbReference type="SAM" id="Coils"/>
    </source>
</evidence>
<feature type="domain" description="YMGG-like Gly-zipper" evidence="3">
    <location>
        <begin position="132"/>
        <end position="176"/>
    </location>
</feature>
<dbReference type="RefSeq" id="WP_089820232.1">
    <property type="nucleotide sequence ID" value="NZ_FORQ01000004.1"/>
</dbReference>
<dbReference type="EMBL" id="FORQ01000004">
    <property type="protein sequence ID" value="SFJ08383.1"/>
    <property type="molecule type" value="Genomic_DNA"/>
</dbReference>
<feature type="compositionally biased region" description="Polar residues" evidence="2">
    <location>
        <begin position="98"/>
        <end position="128"/>
    </location>
</feature>
<feature type="compositionally biased region" description="Basic and acidic residues" evidence="2">
    <location>
        <begin position="177"/>
        <end position="188"/>
    </location>
</feature>
<accession>A0A1I3NGE5</accession>